<dbReference type="InterPro" id="IPR000276">
    <property type="entry name" value="GPCR_Rhodpsn"/>
</dbReference>
<evidence type="ECO:0000256" key="5">
    <source>
        <dbReference type="ARBA" id="ARBA00023136"/>
    </source>
</evidence>
<evidence type="ECO:0000259" key="9">
    <source>
        <dbReference type="PROSITE" id="PS50262"/>
    </source>
</evidence>
<feature type="transmembrane region" description="Helical" evidence="8">
    <location>
        <begin position="174"/>
        <end position="197"/>
    </location>
</feature>
<dbReference type="PANTHER" id="PTHR45695">
    <property type="entry name" value="LEUCOKININ RECEPTOR-RELATED"/>
    <property type="match status" value="1"/>
</dbReference>
<evidence type="ECO:0000256" key="8">
    <source>
        <dbReference type="SAM" id="Phobius"/>
    </source>
</evidence>
<dbReference type="GO" id="GO:0007186">
    <property type="term" value="P:G protein-coupled receptor signaling pathway"/>
    <property type="evidence" value="ECO:0000318"/>
    <property type="project" value="GO_Central"/>
</dbReference>
<dbReference type="Proteomes" id="UP000001593">
    <property type="component" value="Unassembled WGS sequence"/>
</dbReference>
<proteinExistence type="predicted"/>
<dbReference type="InParanoid" id="A7SDA6"/>
<evidence type="ECO:0000313" key="10">
    <source>
        <dbReference type="EMBL" id="EDO38273.1"/>
    </source>
</evidence>
<dbReference type="SUPFAM" id="SSF81321">
    <property type="entry name" value="Family A G protein-coupled receptor-like"/>
    <property type="match status" value="1"/>
</dbReference>
<dbReference type="AlphaFoldDB" id="A7SDA6"/>
<dbReference type="PROSITE" id="PS50262">
    <property type="entry name" value="G_PROTEIN_RECEP_F1_2"/>
    <property type="match status" value="1"/>
</dbReference>
<dbReference type="STRING" id="45351.A7SDA6"/>
<dbReference type="PhylomeDB" id="A7SDA6"/>
<keyword evidence="6" id="KW-0675">Receptor</keyword>
<dbReference type="PRINTS" id="PR00237">
    <property type="entry name" value="GPCRRHODOPSN"/>
</dbReference>
<keyword evidence="5 8" id="KW-0472">Membrane</keyword>
<dbReference type="Pfam" id="PF00001">
    <property type="entry name" value="7tm_1"/>
    <property type="match status" value="1"/>
</dbReference>
<dbReference type="InterPro" id="IPR017452">
    <property type="entry name" value="GPCR_Rhodpsn_7TM"/>
</dbReference>
<dbReference type="Gene3D" id="1.20.1070.10">
    <property type="entry name" value="Rhodopsin 7-helix transmembrane proteins"/>
    <property type="match status" value="1"/>
</dbReference>
<dbReference type="PANTHER" id="PTHR45695:SF9">
    <property type="entry name" value="LEUCOKININ RECEPTOR"/>
    <property type="match status" value="1"/>
</dbReference>
<dbReference type="EMBL" id="DS469629">
    <property type="protein sequence ID" value="EDO38273.1"/>
    <property type="molecule type" value="Genomic_DNA"/>
</dbReference>
<evidence type="ECO:0000256" key="3">
    <source>
        <dbReference type="ARBA" id="ARBA00022989"/>
    </source>
</evidence>
<organism evidence="10 11">
    <name type="scientific">Nematostella vectensis</name>
    <name type="common">Starlet sea anemone</name>
    <dbReference type="NCBI Taxonomy" id="45351"/>
    <lineage>
        <taxon>Eukaryota</taxon>
        <taxon>Metazoa</taxon>
        <taxon>Cnidaria</taxon>
        <taxon>Anthozoa</taxon>
        <taxon>Hexacorallia</taxon>
        <taxon>Actiniaria</taxon>
        <taxon>Edwardsiidae</taxon>
        <taxon>Nematostella</taxon>
    </lineage>
</organism>
<feature type="transmembrane region" description="Helical" evidence="8">
    <location>
        <begin position="136"/>
        <end position="154"/>
    </location>
</feature>
<feature type="domain" description="G-protein coupled receptors family 1 profile" evidence="9">
    <location>
        <begin position="1"/>
        <end position="194"/>
    </location>
</feature>
<evidence type="ECO:0000256" key="4">
    <source>
        <dbReference type="ARBA" id="ARBA00023040"/>
    </source>
</evidence>
<keyword evidence="7" id="KW-0807">Transducer</keyword>
<evidence type="ECO:0000256" key="7">
    <source>
        <dbReference type="ARBA" id="ARBA00023224"/>
    </source>
</evidence>
<sequence>MVLVAILVSIATLSVITVERYLATTQVLKRPLTLTSVKRLIAAIWIISGLAAVNEAVKHHVTFTRGAWRCMPIITKDWQRQFMIEFIIKFMVTYAVPLLTMAILYSIIVCLLWKRKTLGEQIDENDRRVQIQRRSVIQKLVIIVSLFAVCWLPVHVNHFLGTFDRKAYICLPQWVVLGFYWLAHANTAINPLIYLMLTKHSRALFKSSITGKRNGSMDKNRNHTRKTTLFGSWKRGSRKSRSLTKAGM</sequence>
<dbReference type="KEGG" id="nve:5509853"/>
<dbReference type="OMA" id="KAYICLP"/>
<keyword evidence="4" id="KW-0297">G-protein coupled receptor</keyword>
<keyword evidence="2 8" id="KW-0812">Transmembrane</keyword>
<name>A7SDA6_NEMVE</name>
<dbReference type="HOGENOM" id="CLU_009579_6_3_1"/>
<evidence type="ECO:0000256" key="6">
    <source>
        <dbReference type="ARBA" id="ARBA00023170"/>
    </source>
</evidence>
<keyword evidence="3 8" id="KW-1133">Transmembrane helix</keyword>
<keyword evidence="11" id="KW-1185">Reference proteome</keyword>
<evidence type="ECO:0000256" key="1">
    <source>
        <dbReference type="ARBA" id="ARBA00004141"/>
    </source>
</evidence>
<accession>A7SDA6</accession>
<comment type="subcellular location">
    <subcellularLocation>
        <location evidence="1">Membrane</location>
        <topology evidence="1">Multi-pass membrane protein</topology>
    </subcellularLocation>
</comment>
<dbReference type="eggNOG" id="KOG4219">
    <property type="taxonomic scope" value="Eukaryota"/>
</dbReference>
<protein>
    <recommendedName>
        <fullName evidence="9">G-protein coupled receptors family 1 profile domain-containing protein</fullName>
    </recommendedName>
</protein>
<evidence type="ECO:0000313" key="11">
    <source>
        <dbReference type="Proteomes" id="UP000001593"/>
    </source>
</evidence>
<evidence type="ECO:0000256" key="2">
    <source>
        <dbReference type="ARBA" id="ARBA00022692"/>
    </source>
</evidence>
<gene>
    <name evidence="10" type="ORF">NEMVEDRAFT_v1g210501</name>
</gene>
<dbReference type="GO" id="GO:0004930">
    <property type="term" value="F:G protein-coupled receptor activity"/>
    <property type="evidence" value="ECO:0000318"/>
    <property type="project" value="GO_Central"/>
</dbReference>
<dbReference type="GO" id="GO:0005886">
    <property type="term" value="C:plasma membrane"/>
    <property type="evidence" value="ECO:0000318"/>
    <property type="project" value="GO_Central"/>
</dbReference>
<reference evidence="10 11" key="1">
    <citation type="journal article" date="2007" name="Science">
        <title>Sea anemone genome reveals ancestral eumetazoan gene repertoire and genomic organization.</title>
        <authorList>
            <person name="Putnam N.H."/>
            <person name="Srivastava M."/>
            <person name="Hellsten U."/>
            <person name="Dirks B."/>
            <person name="Chapman J."/>
            <person name="Salamov A."/>
            <person name="Terry A."/>
            <person name="Shapiro H."/>
            <person name="Lindquist E."/>
            <person name="Kapitonov V.V."/>
            <person name="Jurka J."/>
            <person name="Genikhovich G."/>
            <person name="Grigoriev I.V."/>
            <person name="Lucas S.M."/>
            <person name="Steele R.E."/>
            <person name="Finnerty J.R."/>
            <person name="Technau U."/>
            <person name="Martindale M.Q."/>
            <person name="Rokhsar D.S."/>
        </authorList>
    </citation>
    <scope>NUCLEOTIDE SEQUENCE [LARGE SCALE GENOMIC DNA]</scope>
    <source>
        <strain evidence="11">CH2 X CH6</strain>
    </source>
</reference>
<feature type="transmembrane region" description="Helical" evidence="8">
    <location>
        <begin position="86"/>
        <end position="113"/>
    </location>
</feature>